<dbReference type="InterPro" id="IPR001789">
    <property type="entry name" value="Sig_transdc_resp-reg_receiver"/>
</dbReference>
<evidence type="ECO:0000256" key="7">
    <source>
        <dbReference type="ARBA" id="ARBA00023163"/>
    </source>
</evidence>
<keyword evidence="4" id="KW-0902">Two-component regulatory system</keyword>
<keyword evidence="7" id="KW-0804">Transcription</keyword>
<dbReference type="SMART" id="SM00448">
    <property type="entry name" value="REC"/>
    <property type="match status" value="1"/>
</dbReference>
<evidence type="ECO:0000313" key="10">
    <source>
        <dbReference type="EMBL" id="GLH73809.1"/>
    </source>
</evidence>
<dbReference type="SUPFAM" id="SSF52172">
    <property type="entry name" value="CheY-like"/>
    <property type="match status" value="1"/>
</dbReference>
<dbReference type="CDD" id="cd17574">
    <property type="entry name" value="REC_OmpR"/>
    <property type="match status" value="1"/>
</dbReference>
<reference evidence="10 11" key="1">
    <citation type="journal article" date="2023" name="Antonie Van Leeuwenhoek">
        <title>Mesoterricola silvestris gen. nov., sp. nov., Mesoterricola sediminis sp. nov., Geothrix oryzae sp. nov., Geothrix edaphica sp. nov., Geothrix rubra sp. nov., and Geothrix limicola sp. nov., six novel members of Acidobacteriota isolated from soils.</title>
        <authorList>
            <person name="Itoh H."/>
            <person name="Sugisawa Y."/>
            <person name="Mise K."/>
            <person name="Xu Z."/>
            <person name="Kuniyasu M."/>
            <person name="Ushijima N."/>
            <person name="Kawano K."/>
            <person name="Kobayashi E."/>
            <person name="Shiratori Y."/>
            <person name="Masuda Y."/>
            <person name="Senoo K."/>
        </authorList>
    </citation>
    <scope>NUCLEOTIDE SEQUENCE [LARGE SCALE GENOMIC DNA]</scope>
    <source>
        <strain evidence="10 11">Red804</strain>
    </source>
</reference>
<proteinExistence type="predicted"/>
<keyword evidence="6" id="KW-0238">DNA-binding</keyword>
<evidence type="ECO:0000256" key="3">
    <source>
        <dbReference type="ARBA" id="ARBA00022553"/>
    </source>
</evidence>
<evidence type="ECO:0000256" key="6">
    <source>
        <dbReference type="ARBA" id="ARBA00023125"/>
    </source>
</evidence>
<dbReference type="EMBL" id="BSDE01000004">
    <property type="protein sequence ID" value="GLH73809.1"/>
    <property type="molecule type" value="Genomic_DNA"/>
</dbReference>
<comment type="caution">
    <text evidence="10">The sequence shown here is derived from an EMBL/GenBank/DDBJ whole genome shotgun (WGS) entry which is preliminary data.</text>
</comment>
<sequence>MGRASTYTAGMLQAFLPTAEHPGRILVVDDQRDNLRVLSLELKRHPFRLTCVETAREALDHCQRTAFEGVLMDVSLPEMDGIEICRRIRQKGPNVHTPVIFLSAMRVGEDWVTQGLEAGGMDYLTKPYSFPELLAKLRMMVRLSRQNEALVAGERQRALIAVAGGTAHELAQPLASAQLLADQLAKQDTPATPEQLEHLRAFIHQTTQVVHQIQNLHTFVTKPYAVGQILDLAESSRTDLG</sequence>
<dbReference type="EC" id="2.7.13.3" evidence="2"/>
<feature type="modified residue" description="4-aspartylphosphate" evidence="8">
    <location>
        <position position="73"/>
    </location>
</feature>
<dbReference type="SUPFAM" id="SSF47384">
    <property type="entry name" value="Homodimeric domain of signal transducing histidine kinase"/>
    <property type="match status" value="1"/>
</dbReference>
<dbReference type="Proteomes" id="UP001165069">
    <property type="component" value="Unassembled WGS sequence"/>
</dbReference>
<dbReference type="Gene3D" id="3.40.50.2300">
    <property type="match status" value="1"/>
</dbReference>
<feature type="domain" description="Response regulatory" evidence="9">
    <location>
        <begin position="24"/>
        <end position="141"/>
    </location>
</feature>
<keyword evidence="5" id="KW-0805">Transcription regulation</keyword>
<evidence type="ECO:0000256" key="2">
    <source>
        <dbReference type="ARBA" id="ARBA00012438"/>
    </source>
</evidence>
<evidence type="ECO:0000313" key="11">
    <source>
        <dbReference type="Proteomes" id="UP001165069"/>
    </source>
</evidence>
<dbReference type="InterPro" id="IPR011006">
    <property type="entry name" value="CheY-like_superfamily"/>
</dbReference>
<accession>A0ABQ5QG38</accession>
<evidence type="ECO:0000256" key="4">
    <source>
        <dbReference type="ARBA" id="ARBA00023012"/>
    </source>
</evidence>
<organism evidence="10 11">
    <name type="scientific">Geothrix limicola</name>
    <dbReference type="NCBI Taxonomy" id="2927978"/>
    <lineage>
        <taxon>Bacteria</taxon>
        <taxon>Pseudomonadati</taxon>
        <taxon>Acidobacteriota</taxon>
        <taxon>Holophagae</taxon>
        <taxon>Holophagales</taxon>
        <taxon>Holophagaceae</taxon>
        <taxon>Geothrix</taxon>
    </lineage>
</organism>
<dbReference type="InterPro" id="IPR039420">
    <property type="entry name" value="WalR-like"/>
</dbReference>
<evidence type="ECO:0000256" key="8">
    <source>
        <dbReference type="PROSITE-ProRule" id="PRU00169"/>
    </source>
</evidence>
<dbReference type="InterPro" id="IPR003661">
    <property type="entry name" value="HisK_dim/P_dom"/>
</dbReference>
<protein>
    <recommendedName>
        <fullName evidence="2">histidine kinase</fullName>
        <ecNumber evidence="2">2.7.13.3</ecNumber>
    </recommendedName>
</protein>
<dbReference type="Pfam" id="PF00072">
    <property type="entry name" value="Response_reg"/>
    <property type="match status" value="1"/>
</dbReference>
<comment type="catalytic activity">
    <reaction evidence="1">
        <text>ATP + protein L-histidine = ADP + protein N-phospho-L-histidine.</text>
        <dbReference type="EC" id="2.7.13.3"/>
    </reaction>
</comment>
<keyword evidence="11" id="KW-1185">Reference proteome</keyword>
<dbReference type="PANTHER" id="PTHR48111:SF1">
    <property type="entry name" value="TWO-COMPONENT RESPONSE REGULATOR ORR33"/>
    <property type="match status" value="1"/>
</dbReference>
<dbReference type="CDD" id="cd00082">
    <property type="entry name" value="HisKA"/>
    <property type="match status" value="1"/>
</dbReference>
<name>A0ABQ5QG38_9BACT</name>
<dbReference type="PANTHER" id="PTHR48111">
    <property type="entry name" value="REGULATOR OF RPOS"/>
    <property type="match status" value="1"/>
</dbReference>
<dbReference type="InterPro" id="IPR036097">
    <property type="entry name" value="HisK_dim/P_sf"/>
</dbReference>
<dbReference type="SMART" id="SM00388">
    <property type="entry name" value="HisKA"/>
    <property type="match status" value="1"/>
</dbReference>
<keyword evidence="3 8" id="KW-0597">Phosphoprotein</keyword>
<evidence type="ECO:0000256" key="5">
    <source>
        <dbReference type="ARBA" id="ARBA00023015"/>
    </source>
</evidence>
<dbReference type="PROSITE" id="PS50110">
    <property type="entry name" value="RESPONSE_REGULATORY"/>
    <property type="match status" value="1"/>
</dbReference>
<evidence type="ECO:0000256" key="1">
    <source>
        <dbReference type="ARBA" id="ARBA00000085"/>
    </source>
</evidence>
<gene>
    <name evidence="10" type="ORF">GETHLI_23110</name>
</gene>
<evidence type="ECO:0000259" key="9">
    <source>
        <dbReference type="PROSITE" id="PS50110"/>
    </source>
</evidence>